<organism evidence="1 2">
    <name type="scientific">Streptomyces phage Tefunt</name>
    <dbReference type="NCBI Taxonomy" id="2041209"/>
    <lineage>
        <taxon>Viruses</taxon>
        <taxon>Duplodnaviria</taxon>
        <taxon>Heunggongvirae</taxon>
        <taxon>Uroviricota</taxon>
        <taxon>Caudoviricetes</taxon>
        <taxon>Arquatrovirinae</taxon>
        <taxon>Omarvirus</taxon>
        <taxon>Omarvirus tefunt</taxon>
    </lineage>
</organism>
<protein>
    <submittedName>
        <fullName evidence="1">Uncharacterized protein</fullName>
    </submittedName>
</protein>
<name>A0A291LI00_9CAUD</name>
<dbReference type="EMBL" id="MF766048">
    <property type="protein sequence ID" value="ATI19020.1"/>
    <property type="molecule type" value="Genomic_DNA"/>
</dbReference>
<evidence type="ECO:0000313" key="2">
    <source>
        <dbReference type="Proteomes" id="UP000229965"/>
    </source>
</evidence>
<dbReference type="Proteomes" id="UP000229965">
    <property type="component" value="Segment"/>
</dbReference>
<reference evidence="1 2" key="1">
    <citation type="submission" date="2017-08" db="EMBL/GenBank/DDBJ databases">
        <authorList>
            <person name="Miranda A."/>
            <person name="Molina J.M."/>
            <person name="Pressly P.D."/>
            <person name="Bhuiyan S."/>
            <person name="Nayek S."/>
            <person name="Layton S.R."/>
            <person name="Kim T."/>
            <person name="Hughes L.E."/>
            <person name="Garlena R.A."/>
            <person name="Russell D.A."/>
            <person name="Pope W.H."/>
            <person name="Jacobs-Sera D."/>
            <person name="Hendrix R.W."/>
            <person name="Hatfull G.F."/>
        </authorList>
    </citation>
    <scope>NUCLEOTIDE SEQUENCE [LARGE SCALE GENOMIC DNA]</scope>
</reference>
<proteinExistence type="predicted"/>
<accession>A0A291LI00</accession>
<sequence>MENCLALLDIEHVAHPGWMIVEIIADEDEFAIRLGKVDEDGYDEKIIRIA</sequence>
<gene>
    <name evidence="1" type="ORF">SEA_TEFUNT_81</name>
</gene>
<evidence type="ECO:0000313" key="1">
    <source>
        <dbReference type="EMBL" id="ATI19020.1"/>
    </source>
</evidence>
<keyword evidence="2" id="KW-1185">Reference proteome</keyword>